<evidence type="ECO:0000256" key="4">
    <source>
        <dbReference type="ARBA" id="ARBA00022801"/>
    </source>
</evidence>
<dbReference type="EMBL" id="JAERRB010000005">
    <property type="protein sequence ID" value="MBL0742893.1"/>
    <property type="molecule type" value="Genomic_DNA"/>
</dbReference>
<comment type="similarity">
    <text evidence="2">Belongs to the DNA repair enzymes AP/ExoA family.</text>
</comment>
<proteinExistence type="inferred from homology"/>
<comment type="cofactor">
    <cofactor evidence="1">
        <name>Mg(2+)</name>
        <dbReference type="ChEBI" id="CHEBI:18420"/>
    </cofactor>
</comment>
<keyword evidence="3" id="KW-0479">Metal-binding</keyword>
<keyword evidence="8" id="KW-1185">Reference proteome</keyword>
<protein>
    <submittedName>
        <fullName evidence="7">Exodeoxyribonuclease III</fullName>
        <ecNumber evidence="7">3.1.11.2</ecNumber>
    </submittedName>
</protein>
<reference evidence="7 8" key="1">
    <citation type="submission" date="2021-01" db="EMBL/GenBank/DDBJ databases">
        <title>Chryseolinea sp. Jin1 Genome sequencing and assembly.</title>
        <authorList>
            <person name="Kim I."/>
        </authorList>
    </citation>
    <scope>NUCLEOTIDE SEQUENCE [LARGE SCALE GENOMIC DNA]</scope>
    <source>
        <strain evidence="7 8">Jin1</strain>
    </source>
</reference>
<dbReference type="SUPFAM" id="SSF56219">
    <property type="entry name" value="DNase I-like"/>
    <property type="match status" value="1"/>
</dbReference>
<evidence type="ECO:0000256" key="5">
    <source>
        <dbReference type="ARBA" id="ARBA00022842"/>
    </source>
</evidence>
<dbReference type="Proteomes" id="UP000613030">
    <property type="component" value="Unassembled WGS sequence"/>
</dbReference>
<name>A0ABS1KTV1_9BACT</name>
<dbReference type="PROSITE" id="PS51435">
    <property type="entry name" value="AP_NUCLEASE_F1_4"/>
    <property type="match status" value="1"/>
</dbReference>
<keyword evidence="4 7" id="KW-0378">Hydrolase</keyword>
<evidence type="ECO:0000256" key="1">
    <source>
        <dbReference type="ARBA" id="ARBA00001946"/>
    </source>
</evidence>
<dbReference type="NCBIfam" id="TIGR00195">
    <property type="entry name" value="exoDNase_III"/>
    <property type="match status" value="1"/>
</dbReference>
<dbReference type="RefSeq" id="WP_202011605.1">
    <property type="nucleotide sequence ID" value="NZ_JAERRB010000005.1"/>
</dbReference>
<dbReference type="PANTHER" id="PTHR22748">
    <property type="entry name" value="AP ENDONUCLEASE"/>
    <property type="match status" value="1"/>
</dbReference>
<feature type="domain" description="Endonuclease/exonuclease/phosphatase" evidence="6">
    <location>
        <begin position="5"/>
        <end position="246"/>
    </location>
</feature>
<gene>
    <name evidence="7" type="primary">xth</name>
    <name evidence="7" type="ORF">JI741_16820</name>
</gene>
<dbReference type="Pfam" id="PF03372">
    <property type="entry name" value="Exo_endo_phos"/>
    <property type="match status" value="1"/>
</dbReference>
<sequence length="257" mass="30018">MHLVNWNVNGIRSIVKKDFLKDIKEMDPDILCFQETKAAVEEVRSSMELVPGYHVYVNSSKARKGYSGTAILSKEEPLQVTYDMGLEEHDQEGRVITAEYNTFFVVTVYTPNSGEGLARLDYRERWDREFREYLLWLNRRKPVITCGDFNVAHQPIDIARPKENYNKSAGYTQREIDGFTRLLEAGYVDTFRRFYPETVKYTYWNYVTNARAKNTGWRIDYFLVTESLMDHVKDAMVYDQYLGSDHCPVGLKIEIPA</sequence>
<accession>A0ABS1KTV1</accession>
<dbReference type="Gene3D" id="3.60.10.10">
    <property type="entry name" value="Endonuclease/exonuclease/phosphatase"/>
    <property type="match status" value="1"/>
</dbReference>
<evidence type="ECO:0000256" key="3">
    <source>
        <dbReference type="ARBA" id="ARBA00022723"/>
    </source>
</evidence>
<dbReference type="GO" id="GO:0008311">
    <property type="term" value="F:double-stranded DNA 3'-5' DNA exonuclease activity"/>
    <property type="evidence" value="ECO:0007669"/>
    <property type="project" value="UniProtKB-EC"/>
</dbReference>
<evidence type="ECO:0000313" key="7">
    <source>
        <dbReference type="EMBL" id="MBL0742893.1"/>
    </source>
</evidence>
<dbReference type="PANTHER" id="PTHR22748:SF6">
    <property type="entry name" value="DNA-(APURINIC OR APYRIMIDINIC SITE) ENDONUCLEASE"/>
    <property type="match status" value="1"/>
</dbReference>
<keyword evidence="5" id="KW-0460">Magnesium</keyword>
<dbReference type="NCBIfam" id="TIGR00633">
    <property type="entry name" value="xth"/>
    <property type="match status" value="1"/>
</dbReference>
<evidence type="ECO:0000313" key="8">
    <source>
        <dbReference type="Proteomes" id="UP000613030"/>
    </source>
</evidence>
<comment type="caution">
    <text evidence="7">The sequence shown here is derived from an EMBL/GenBank/DDBJ whole genome shotgun (WGS) entry which is preliminary data.</text>
</comment>
<dbReference type="EC" id="3.1.11.2" evidence="7"/>
<organism evidence="7 8">
    <name type="scientific">Chryseolinea lacunae</name>
    <dbReference type="NCBI Taxonomy" id="2801331"/>
    <lineage>
        <taxon>Bacteria</taxon>
        <taxon>Pseudomonadati</taxon>
        <taxon>Bacteroidota</taxon>
        <taxon>Cytophagia</taxon>
        <taxon>Cytophagales</taxon>
        <taxon>Fulvivirgaceae</taxon>
        <taxon>Chryseolinea</taxon>
    </lineage>
</organism>
<evidence type="ECO:0000259" key="6">
    <source>
        <dbReference type="Pfam" id="PF03372"/>
    </source>
</evidence>
<dbReference type="InterPro" id="IPR036691">
    <property type="entry name" value="Endo/exonu/phosph_ase_sf"/>
</dbReference>
<dbReference type="InterPro" id="IPR004808">
    <property type="entry name" value="AP_endonuc_1"/>
</dbReference>
<dbReference type="CDD" id="cd09087">
    <property type="entry name" value="Ape1-like_AP-endo"/>
    <property type="match status" value="1"/>
</dbReference>
<dbReference type="InterPro" id="IPR005135">
    <property type="entry name" value="Endo/exonuclease/phosphatase"/>
</dbReference>
<evidence type="ECO:0000256" key="2">
    <source>
        <dbReference type="ARBA" id="ARBA00007092"/>
    </source>
</evidence>